<accession>A0ABW1IP61</accession>
<organism evidence="1 2">
    <name type="scientific">Marinicrinis lubricantis</name>
    <dbReference type="NCBI Taxonomy" id="2086470"/>
    <lineage>
        <taxon>Bacteria</taxon>
        <taxon>Bacillati</taxon>
        <taxon>Bacillota</taxon>
        <taxon>Bacilli</taxon>
        <taxon>Bacillales</taxon>
        <taxon>Paenibacillaceae</taxon>
    </lineage>
</organism>
<dbReference type="Proteomes" id="UP001596250">
    <property type="component" value="Unassembled WGS sequence"/>
</dbReference>
<gene>
    <name evidence="1" type="ORF">ACFPXP_10255</name>
</gene>
<sequence>MSSLNFRPLHPCQTSVTDNIAGLDIQERLYAFYAHVVGIHDFLKLLLGQIQLSQRFSSSCFHFSGLVTLFRLIFLPSDSIREAAIRVSGDKIEIFVLFQQPRGL</sequence>
<dbReference type="RefSeq" id="WP_379894114.1">
    <property type="nucleotide sequence ID" value="NZ_CBCSCT010000073.1"/>
</dbReference>
<name>A0ABW1IP61_9BACL</name>
<protein>
    <submittedName>
        <fullName evidence="1">Uncharacterized protein</fullName>
    </submittedName>
</protein>
<evidence type="ECO:0000313" key="2">
    <source>
        <dbReference type="Proteomes" id="UP001596250"/>
    </source>
</evidence>
<comment type="caution">
    <text evidence="1">The sequence shown here is derived from an EMBL/GenBank/DDBJ whole genome shotgun (WGS) entry which is preliminary data.</text>
</comment>
<evidence type="ECO:0000313" key="1">
    <source>
        <dbReference type="EMBL" id="MFC5986799.1"/>
    </source>
</evidence>
<keyword evidence="2" id="KW-1185">Reference proteome</keyword>
<proteinExistence type="predicted"/>
<dbReference type="EMBL" id="JBHSQV010000134">
    <property type="protein sequence ID" value="MFC5986799.1"/>
    <property type="molecule type" value="Genomic_DNA"/>
</dbReference>
<reference evidence="2" key="1">
    <citation type="journal article" date="2019" name="Int. J. Syst. Evol. Microbiol.">
        <title>The Global Catalogue of Microorganisms (GCM) 10K type strain sequencing project: providing services to taxonomists for standard genome sequencing and annotation.</title>
        <authorList>
            <consortium name="The Broad Institute Genomics Platform"/>
            <consortium name="The Broad Institute Genome Sequencing Center for Infectious Disease"/>
            <person name="Wu L."/>
            <person name="Ma J."/>
        </authorList>
    </citation>
    <scope>NUCLEOTIDE SEQUENCE [LARGE SCALE GENOMIC DNA]</scope>
    <source>
        <strain evidence="2">CCM 8749</strain>
    </source>
</reference>